<dbReference type="AlphaFoldDB" id="A0A8J7WSI3"/>
<dbReference type="GO" id="GO:0005737">
    <property type="term" value="C:cytoplasm"/>
    <property type="evidence" value="ECO:0007669"/>
    <property type="project" value="TreeGrafter"/>
</dbReference>
<keyword evidence="4" id="KW-1185">Reference proteome</keyword>
<evidence type="ECO:0000313" key="4">
    <source>
        <dbReference type="Proteomes" id="UP000677913"/>
    </source>
</evidence>
<dbReference type="InterPro" id="IPR052069">
    <property type="entry name" value="Ca-reg_mRNA-binding_domain"/>
</dbReference>
<dbReference type="EMBL" id="JAGSXH010000062">
    <property type="protein sequence ID" value="MBS2964845.1"/>
    <property type="molecule type" value="Genomic_DNA"/>
</dbReference>
<dbReference type="GO" id="GO:0003730">
    <property type="term" value="F:mRNA 3'-UTR binding"/>
    <property type="evidence" value="ECO:0007669"/>
    <property type="project" value="TreeGrafter"/>
</dbReference>
<comment type="caution">
    <text evidence="3">The sequence shown here is derived from an EMBL/GenBank/DDBJ whole genome shotgun (WGS) entry which is preliminary data.</text>
</comment>
<feature type="non-terminal residue" evidence="3">
    <location>
        <position position="105"/>
    </location>
</feature>
<dbReference type="Proteomes" id="UP000677913">
    <property type="component" value="Unassembled WGS sequence"/>
</dbReference>
<evidence type="ECO:0000259" key="2">
    <source>
        <dbReference type="PROSITE" id="PS51857"/>
    </source>
</evidence>
<accession>A0A8J7WSI3</accession>
<keyword evidence="1" id="KW-0597">Phosphoprotein</keyword>
<dbReference type="InterPro" id="IPR012340">
    <property type="entry name" value="NA-bd_OB-fold"/>
</dbReference>
<reference evidence="3" key="1">
    <citation type="submission" date="2021-04" db="EMBL/GenBank/DDBJ databases">
        <title>Genome based classification of Actinospica acidithermotolerans sp. nov., an actinobacterium isolated from an Indonesian hot spring.</title>
        <authorList>
            <person name="Kusuma A.B."/>
            <person name="Putra K.E."/>
            <person name="Nafisah S."/>
            <person name="Loh J."/>
            <person name="Nouioui I."/>
            <person name="Goodfellow M."/>
        </authorList>
    </citation>
    <scope>NUCLEOTIDE SEQUENCE</scope>
    <source>
        <strain evidence="3">DSM 45618</strain>
    </source>
</reference>
<dbReference type="InterPro" id="IPR011129">
    <property type="entry name" value="CSD"/>
</dbReference>
<dbReference type="CDD" id="cd04458">
    <property type="entry name" value="CSP_CDS"/>
    <property type="match status" value="1"/>
</dbReference>
<proteinExistence type="predicted"/>
<sequence>MIKGEVISFDRIKGYGFVAPESGGEDVFIHVNDLCGDKNLLSPGCIVEFRTEDGVRGLKASEVTVVQPAAVPAASTGTSTAAATSIRRVALASAAEASSTDPTDP</sequence>
<dbReference type="Gene3D" id="2.40.50.140">
    <property type="entry name" value="Nucleic acid-binding proteins"/>
    <property type="match status" value="1"/>
</dbReference>
<dbReference type="GO" id="GO:0043488">
    <property type="term" value="P:regulation of mRNA stability"/>
    <property type="evidence" value="ECO:0007669"/>
    <property type="project" value="TreeGrafter"/>
</dbReference>
<dbReference type="PRINTS" id="PR00050">
    <property type="entry name" value="COLDSHOCK"/>
</dbReference>
<dbReference type="PANTHER" id="PTHR12962">
    <property type="entry name" value="CALCIUM-REGULATED HEAT STABLE PROTEIN CRHSP-24-RELATED"/>
    <property type="match status" value="1"/>
</dbReference>
<evidence type="ECO:0000256" key="1">
    <source>
        <dbReference type="ARBA" id="ARBA00022553"/>
    </source>
</evidence>
<dbReference type="InterPro" id="IPR002059">
    <property type="entry name" value="CSP_DNA-bd"/>
</dbReference>
<dbReference type="Pfam" id="PF00313">
    <property type="entry name" value="CSD"/>
    <property type="match status" value="1"/>
</dbReference>
<dbReference type="PANTHER" id="PTHR12962:SF1">
    <property type="entry name" value="COLD SHOCK DOMAIN-CONTAINING PROTEIN CG9705"/>
    <property type="match status" value="1"/>
</dbReference>
<evidence type="ECO:0000313" key="3">
    <source>
        <dbReference type="EMBL" id="MBS2964845.1"/>
    </source>
</evidence>
<organism evidence="3 4">
    <name type="scientific">Actinocrinis puniceicyclus</name>
    <dbReference type="NCBI Taxonomy" id="977794"/>
    <lineage>
        <taxon>Bacteria</taxon>
        <taxon>Bacillati</taxon>
        <taxon>Actinomycetota</taxon>
        <taxon>Actinomycetes</taxon>
        <taxon>Catenulisporales</taxon>
        <taxon>Actinospicaceae</taxon>
        <taxon>Actinocrinis</taxon>
    </lineage>
</organism>
<gene>
    <name evidence="3" type="ORF">KGA66_17440</name>
</gene>
<name>A0A8J7WSI3_9ACTN</name>
<dbReference type="SMART" id="SM00357">
    <property type="entry name" value="CSP"/>
    <property type="match status" value="1"/>
</dbReference>
<dbReference type="PROSITE" id="PS51857">
    <property type="entry name" value="CSD_2"/>
    <property type="match status" value="1"/>
</dbReference>
<feature type="domain" description="CSD" evidence="2">
    <location>
        <begin position="1"/>
        <end position="65"/>
    </location>
</feature>
<dbReference type="RefSeq" id="WP_211469207.1">
    <property type="nucleotide sequence ID" value="NZ_JAGSXH010000062.1"/>
</dbReference>
<protein>
    <submittedName>
        <fullName evidence="3">Cold shock domain-containing protein</fullName>
    </submittedName>
</protein>
<dbReference type="SUPFAM" id="SSF50249">
    <property type="entry name" value="Nucleic acid-binding proteins"/>
    <property type="match status" value="1"/>
</dbReference>